<dbReference type="HOGENOM" id="CLU_2436542_0_0_0"/>
<accession>F9EMT9</accession>
<protein>
    <submittedName>
        <fullName evidence="2">Uncharacterized protein</fullName>
    </submittedName>
</protein>
<gene>
    <name evidence="2" type="primary">ywnG</name>
    <name evidence="2" type="ORF">HMPREF9094_1244</name>
</gene>
<dbReference type="EMBL" id="AFQD01000202">
    <property type="protein sequence ID" value="EGQ79722.1"/>
    <property type="molecule type" value="Genomic_DNA"/>
</dbReference>
<proteinExistence type="predicted"/>
<keyword evidence="1" id="KW-0812">Transmembrane</keyword>
<organism evidence="2 3">
    <name type="scientific">Fusobacterium animalis ATCC 51191</name>
    <dbReference type="NCBI Taxonomy" id="997347"/>
    <lineage>
        <taxon>Bacteria</taxon>
        <taxon>Fusobacteriati</taxon>
        <taxon>Fusobacteriota</taxon>
        <taxon>Fusobacteriia</taxon>
        <taxon>Fusobacteriales</taxon>
        <taxon>Fusobacteriaceae</taxon>
        <taxon>Fusobacterium</taxon>
    </lineage>
</organism>
<evidence type="ECO:0000313" key="3">
    <source>
        <dbReference type="Proteomes" id="UP000005392"/>
    </source>
</evidence>
<dbReference type="AlphaFoldDB" id="F9EMT9"/>
<keyword evidence="1" id="KW-1133">Transmembrane helix</keyword>
<evidence type="ECO:0000313" key="2">
    <source>
        <dbReference type="EMBL" id="EGQ79722.1"/>
    </source>
</evidence>
<feature type="transmembrane region" description="Helical" evidence="1">
    <location>
        <begin position="67"/>
        <end position="86"/>
    </location>
</feature>
<name>F9EMT9_9FUSO</name>
<evidence type="ECO:0000256" key="1">
    <source>
        <dbReference type="SAM" id="Phobius"/>
    </source>
</evidence>
<dbReference type="PATRIC" id="fig|997347.4.peg.1158"/>
<comment type="caution">
    <text evidence="2">The sequence shown here is derived from an EMBL/GenBank/DDBJ whole genome shotgun (WGS) entry which is preliminary data.</text>
</comment>
<keyword evidence="1" id="KW-0472">Membrane</keyword>
<feature type="transmembrane region" description="Helical" evidence="1">
    <location>
        <begin position="36"/>
        <end position="61"/>
    </location>
</feature>
<sequence length="108" mass="12846">MKFLKKQKIKYFYKELREMKIFKTIVYHFLMAFRGLFFTIFNFLAGILGFLIIVAVAFYIFDKDVKLNVLGAALGCSVIFMGIYLLKHFYDKIIFWAKPDDIDLTLYK</sequence>
<dbReference type="Proteomes" id="UP000005392">
    <property type="component" value="Unassembled WGS sequence"/>
</dbReference>
<keyword evidence="3" id="KW-1185">Reference proteome</keyword>
<reference evidence="2 3" key="1">
    <citation type="submission" date="2011-05" db="EMBL/GenBank/DDBJ databases">
        <authorList>
            <person name="Muzny D."/>
            <person name="Qin X."/>
            <person name="Deng J."/>
            <person name="Jiang H."/>
            <person name="Liu Y."/>
            <person name="Qu J."/>
            <person name="Song X.-Z."/>
            <person name="Zhang L."/>
            <person name="Thornton R."/>
            <person name="Coyle M."/>
            <person name="Francisco L."/>
            <person name="Jackson L."/>
            <person name="Javaid M."/>
            <person name="Korchina V."/>
            <person name="Kovar C."/>
            <person name="Mata R."/>
            <person name="Mathew T."/>
            <person name="Ngo R."/>
            <person name="Nguyen L."/>
            <person name="Nguyen N."/>
            <person name="Okwuonu G."/>
            <person name="Ongeri F."/>
            <person name="Pham C."/>
            <person name="Simmons D."/>
            <person name="Wilczek-Boney K."/>
            <person name="Hale W."/>
            <person name="Jakkamsetti A."/>
            <person name="Pham P."/>
            <person name="Ruth R."/>
            <person name="San Lucas F."/>
            <person name="Warren J."/>
            <person name="Zhang J."/>
            <person name="Zhao Z."/>
            <person name="Zhou C."/>
            <person name="Zhu D."/>
            <person name="Lee S."/>
            <person name="Bess C."/>
            <person name="Blankenburg K."/>
            <person name="Forbes L."/>
            <person name="Fu Q."/>
            <person name="Gubbala S."/>
            <person name="Hirani K."/>
            <person name="Jayaseelan J.C."/>
            <person name="Lara F."/>
            <person name="Munidasa M."/>
            <person name="Palculict T."/>
            <person name="Patil S."/>
            <person name="Pu L.-L."/>
            <person name="Saada N."/>
            <person name="Tang L."/>
            <person name="Weissenberger G."/>
            <person name="Zhu Y."/>
            <person name="Hemphill L."/>
            <person name="Shang Y."/>
            <person name="Youmans B."/>
            <person name="Ayvaz T."/>
            <person name="Ross M."/>
            <person name="Santibanez J."/>
            <person name="Aqrawi P."/>
            <person name="Gross S."/>
            <person name="Joshi V."/>
            <person name="Fowler G."/>
            <person name="Nazareth L."/>
            <person name="Reid J."/>
            <person name="Worley K."/>
            <person name="Petrosino J."/>
            <person name="Highlander S."/>
            <person name="Gibbs R."/>
        </authorList>
    </citation>
    <scope>NUCLEOTIDE SEQUENCE [LARGE SCALE GENOMIC DNA]</scope>
    <source>
        <strain evidence="2 3">ATCC 51191</strain>
    </source>
</reference>